<dbReference type="AlphaFoldDB" id="A0A426YI96"/>
<feature type="domain" description="Nucleotide-diphospho-sugar transferase" evidence="1">
    <location>
        <begin position="61"/>
        <end position="130"/>
    </location>
</feature>
<dbReference type="Pfam" id="PF03407">
    <property type="entry name" value="Nucleotid_trans"/>
    <property type="match status" value="2"/>
</dbReference>
<evidence type="ECO:0000313" key="3">
    <source>
        <dbReference type="Proteomes" id="UP000287651"/>
    </source>
</evidence>
<protein>
    <recommendedName>
        <fullName evidence="1">Nucleotide-diphospho-sugar transferase domain-containing protein</fullName>
    </recommendedName>
</protein>
<dbReference type="PANTHER" id="PTHR46038">
    <property type="entry name" value="EXPRESSED PROTEIN-RELATED"/>
    <property type="match status" value="1"/>
</dbReference>
<sequence length="363" mass="42149">MALSLLLQESQDVRLERVLKAAATEDNTVILTSLNAFWSSPGSVLDLFLESFRIGDGTSELLSHLVIVAVDDKAYERCLAVHPHCFHLKTEGLDYSGEKVFNTPEYLDMMWARLDFLRLILENGYNFIFSVSLLSLLSQPWRLILNPLNVPYSNWLQLYLQVGPDPTSLITKQVVETTSSEHLHGLLILQDVDIMWFRNPLLYFYPDGDFQISCDNFLGDPTNLKNWPNNGFNYVKSNNRSIEFYKYWYTSRARFPGVHEQNVLNIIKFDQHIKQIGVTIRFLSTERFGGFCEPSRDLNKVCTMHANCCIGLRRKIEDLRAMLDDWRKFVSLPPDTRKSSRFSWSVPRSCRYNINPYYNRSKS</sequence>
<accession>A0A426YI96</accession>
<comment type="caution">
    <text evidence="2">The sequence shown here is derived from an EMBL/GenBank/DDBJ whole genome shotgun (WGS) entry which is preliminary data.</text>
</comment>
<dbReference type="InterPro" id="IPR005069">
    <property type="entry name" value="Nucl-diP-sugar_transferase"/>
</dbReference>
<feature type="domain" description="Nucleotide-diphospho-sugar transferase" evidence="1">
    <location>
        <begin position="188"/>
        <end position="319"/>
    </location>
</feature>
<dbReference type="EMBL" id="AMZH03012246">
    <property type="protein sequence ID" value="RRT51397.1"/>
    <property type="molecule type" value="Genomic_DNA"/>
</dbReference>
<evidence type="ECO:0000259" key="1">
    <source>
        <dbReference type="Pfam" id="PF03407"/>
    </source>
</evidence>
<gene>
    <name evidence="2" type="ORF">B296_00046538</name>
</gene>
<dbReference type="Proteomes" id="UP000287651">
    <property type="component" value="Unassembled WGS sequence"/>
</dbReference>
<evidence type="ECO:0000313" key="2">
    <source>
        <dbReference type="EMBL" id="RRT51397.1"/>
    </source>
</evidence>
<reference evidence="2 3" key="1">
    <citation type="journal article" date="2014" name="Agronomy (Basel)">
        <title>A Draft Genome Sequence for Ensete ventricosum, the Drought-Tolerant Tree Against Hunger.</title>
        <authorList>
            <person name="Harrison J."/>
            <person name="Moore K.A."/>
            <person name="Paszkiewicz K."/>
            <person name="Jones T."/>
            <person name="Grant M."/>
            <person name="Ambacheew D."/>
            <person name="Muzemil S."/>
            <person name="Studholme D.J."/>
        </authorList>
    </citation>
    <scope>NUCLEOTIDE SEQUENCE [LARGE SCALE GENOMIC DNA]</scope>
</reference>
<dbReference type="InterPro" id="IPR044821">
    <property type="entry name" value="At1g28695/At4g15970-like"/>
</dbReference>
<organism evidence="2 3">
    <name type="scientific">Ensete ventricosum</name>
    <name type="common">Abyssinian banana</name>
    <name type="synonym">Musa ensete</name>
    <dbReference type="NCBI Taxonomy" id="4639"/>
    <lineage>
        <taxon>Eukaryota</taxon>
        <taxon>Viridiplantae</taxon>
        <taxon>Streptophyta</taxon>
        <taxon>Embryophyta</taxon>
        <taxon>Tracheophyta</taxon>
        <taxon>Spermatophyta</taxon>
        <taxon>Magnoliopsida</taxon>
        <taxon>Liliopsida</taxon>
        <taxon>Zingiberales</taxon>
        <taxon>Musaceae</taxon>
        <taxon>Ensete</taxon>
    </lineage>
</organism>
<proteinExistence type="predicted"/>
<dbReference type="PANTHER" id="PTHR46038:SF16">
    <property type="entry name" value="GLYCOSYLTRANSFERASE"/>
    <property type="match status" value="1"/>
</dbReference>
<name>A0A426YI96_ENSVE</name>